<dbReference type="VEuPathDB" id="FungiDB:H310_14056"/>
<dbReference type="EMBL" id="QUSY01000429">
    <property type="protein sequence ID" value="RHY29521.1"/>
    <property type="molecule type" value="Genomic_DNA"/>
</dbReference>
<sequence>MDGAPSQEGIAPLPPVEFLMLSELFESAAAWAENECLGGFVLISEPKHADGGYPDELSQFGGSVAGVVEKARMARQPKSRSYVRMHMSSDVDVELSRGEVLKLINESQAPPKSILASKDCNHPLVGTRLAMPFGPLNEEITGTVLYYVPPPSNTYCVRFLNGVVKYVKDYMIDRGDGDPISPRVPPSSFRAPSPPREVDSGNGLNRSTDAPVRMERPSVSPSKSSKHQVIDLTFSDSDDSDSMTRSLSLATTLGPTSSRRRDPLRSKLQNRRRVIESCSDSDDNEEDVMPVGGLHPPESAFDAAARYAKQKKSKKSSPSAASSDSSSDDENGRRHRVTFNKFSYASSSEEERRERRRRRREKITLTNSTRRPGHVEPLSPRHEFACCAARAPLHSHASPSSMPRPTIYVPPPVSPSTTHQSSSHPRPSPVAPSTHSLDAADFIRKRQEHQMNRERRMQAEKAAAVHAHRLKQTKVQSHKARACQEAEARERERLAAEHIAKRRKHEGERARRKRQQLRRLAEAKALRHQQRGMTHERALEEEVVVDGTAMPRYLPRDGAAPALQEREVMWC</sequence>
<name>A0A418AVL3_9STRA</name>
<feature type="compositionally biased region" description="Polar residues" evidence="1">
    <location>
        <begin position="243"/>
        <end position="257"/>
    </location>
</feature>
<feature type="region of interest" description="Disordered" evidence="1">
    <location>
        <begin position="394"/>
        <end position="436"/>
    </location>
</feature>
<protein>
    <submittedName>
        <fullName evidence="2">Uncharacterized protein</fullName>
    </submittedName>
</protein>
<comment type="caution">
    <text evidence="2">The sequence shown here is derived from an EMBL/GenBank/DDBJ whole genome shotgun (WGS) entry which is preliminary data.</text>
</comment>
<dbReference type="AlphaFoldDB" id="A0A418AVL3"/>
<evidence type="ECO:0000313" key="3">
    <source>
        <dbReference type="Proteomes" id="UP000285060"/>
    </source>
</evidence>
<feature type="compositionally biased region" description="Low complexity" evidence="1">
    <location>
        <begin position="415"/>
        <end position="425"/>
    </location>
</feature>
<evidence type="ECO:0000313" key="2">
    <source>
        <dbReference type="EMBL" id="RHY29521.1"/>
    </source>
</evidence>
<feature type="compositionally biased region" description="Low complexity" evidence="1">
    <location>
        <begin position="316"/>
        <end position="325"/>
    </location>
</feature>
<accession>A0A418AVL3</accession>
<feature type="compositionally biased region" description="Acidic residues" evidence="1">
    <location>
        <begin position="279"/>
        <end position="288"/>
    </location>
</feature>
<feature type="region of interest" description="Disordered" evidence="1">
    <location>
        <begin position="175"/>
        <end position="378"/>
    </location>
</feature>
<evidence type="ECO:0000256" key="1">
    <source>
        <dbReference type="SAM" id="MobiDB-lite"/>
    </source>
</evidence>
<keyword evidence="3" id="KW-1185">Reference proteome</keyword>
<organism evidence="2 3">
    <name type="scientific">Aphanomyces invadans</name>
    <dbReference type="NCBI Taxonomy" id="157072"/>
    <lineage>
        <taxon>Eukaryota</taxon>
        <taxon>Sar</taxon>
        <taxon>Stramenopiles</taxon>
        <taxon>Oomycota</taxon>
        <taxon>Saprolegniomycetes</taxon>
        <taxon>Saprolegniales</taxon>
        <taxon>Verrucalvaceae</taxon>
        <taxon>Aphanomyces</taxon>
    </lineage>
</organism>
<reference evidence="2 3" key="1">
    <citation type="submission" date="2018-08" db="EMBL/GenBank/DDBJ databases">
        <title>Aphanomyces genome sequencing and annotation.</title>
        <authorList>
            <person name="Minardi D."/>
            <person name="Oidtmann B."/>
            <person name="Van Der Giezen M."/>
            <person name="Studholme D.J."/>
        </authorList>
    </citation>
    <scope>NUCLEOTIDE SEQUENCE [LARGE SCALE GENOMIC DNA]</scope>
    <source>
        <strain evidence="2 3">NJM0002</strain>
    </source>
</reference>
<proteinExistence type="predicted"/>
<gene>
    <name evidence="2" type="ORF">DYB32_005078</name>
</gene>
<dbReference type="Proteomes" id="UP000285060">
    <property type="component" value="Unassembled WGS sequence"/>
</dbReference>